<keyword evidence="3" id="KW-1185">Reference proteome</keyword>
<protein>
    <submittedName>
        <fullName evidence="2">Uncharacterized protein</fullName>
    </submittedName>
</protein>
<feature type="compositionally biased region" description="Polar residues" evidence="1">
    <location>
        <begin position="224"/>
        <end position="234"/>
    </location>
</feature>
<sequence>MVATGKDADNKLVHVATSICDKENTDNYSWFLQGDEEQRRHRRRYSTARRPPSSRTNTSRTNLPSPFTRRPTLCGGGAFVITSKHFPTSNSWTARAPTRTKFMDIMDAKVKPTKPKAYAALLDPKKPHELVKWTHHAGPSDTAIGSVVPSNAAEQNMAMVGLQGRKLPPMAQHILDKTASQMTEGAELCNSTSQRFTPYAATSSRLSAGIQQPAFPRHLERQLDCSQTRQQLRQPSGAGVRDRWRGDSHDSLDKSDEAMSSIDPAYHLDTYRALYADSRFEVQLPVPDELTVDVDILPPAWVPNQAGRPKKKGPSMMKRIPSRGEHASSTSDNVRLMPARPV</sequence>
<reference evidence="2 3" key="1">
    <citation type="journal article" date="2010" name="Nature">
        <title>The Ectocarpus genome and the independent evolution of multicellularity in brown algae.</title>
        <authorList>
            <person name="Cock J.M."/>
            <person name="Sterck L."/>
            <person name="Rouze P."/>
            <person name="Scornet D."/>
            <person name="Allen A.E."/>
            <person name="Amoutzias G."/>
            <person name="Anthouard V."/>
            <person name="Artiguenave F."/>
            <person name="Aury J.M."/>
            <person name="Badger J.H."/>
            <person name="Beszteri B."/>
            <person name="Billiau K."/>
            <person name="Bonnet E."/>
            <person name="Bothwell J.H."/>
            <person name="Bowler C."/>
            <person name="Boyen C."/>
            <person name="Brownlee C."/>
            <person name="Carrano C.J."/>
            <person name="Charrier B."/>
            <person name="Cho G.Y."/>
            <person name="Coelho S.M."/>
            <person name="Collen J."/>
            <person name="Corre E."/>
            <person name="Da Silva C."/>
            <person name="Delage L."/>
            <person name="Delaroque N."/>
            <person name="Dittami S.M."/>
            <person name="Doulbeau S."/>
            <person name="Elias M."/>
            <person name="Farnham G."/>
            <person name="Gachon C.M."/>
            <person name="Gschloessl B."/>
            <person name="Heesch S."/>
            <person name="Jabbari K."/>
            <person name="Jubin C."/>
            <person name="Kawai H."/>
            <person name="Kimura K."/>
            <person name="Kloareg B."/>
            <person name="Kupper F.C."/>
            <person name="Lang D."/>
            <person name="Le Bail A."/>
            <person name="Leblanc C."/>
            <person name="Lerouge P."/>
            <person name="Lohr M."/>
            <person name="Lopez P.J."/>
            <person name="Martens C."/>
            <person name="Maumus F."/>
            <person name="Michel G."/>
            <person name="Miranda-Saavedra D."/>
            <person name="Morales J."/>
            <person name="Moreau H."/>
            <person name="Motomura T."/>
            <person name="Nagasato C."/>
            <person name="Napoli C.A."/>
            <person name="Nelson D.R."/>
            <person name="Nyvall-Collen P."/>
            <person name="Peters A.F."/>
            <person name="Pommier C."/>
            <person name="Potin P."/>
            <person name="Poulain J."/>
            <person name="Quesneville H."/>
            <person name="Read B."/>
            <person name="Rensing S.A."/>
            <person name="Ritter A."/>
            <person name="Rousvoal S."/>
            <person name="Samanta M."/>
            <person name="Samson G."/>
            <person name="Schroeder D.C."/>
            <person name="Segurens B."/>
            <person name="Strittmatter M."/>
            <person name="Tonon T."/>
            <person name="Tregear J.W."/>
            <person name="Valentin K."/>
            <person name="von Dassow P."/>
            <person name="Yamagishi T."/>
            <person name="Van de Peer Y."/>
            <person name="Wincker P."/>
        </authorList>
    </citation>
    <scope>NUCLEOTIDE SEQUENCE [LARGE SCALE GENOMIC DNA]</scope>
    <source>
        <strain evidence="3">Ec32 / CCAP1310/4</strain>
    </source>
</reference>
<dbReference type="Proteomes" id="UP000002630">
    <property type="component" value="Linkage Group LG30"/>
</dbReference>
<organism evidence="2 3">
    <name type="scientific">Ectocarpus siliculosus</name>
    <name type="common">Brown alga</name>
    <name type="synonym">Conferva siliculosa</name>
    <dbReference type="NCBI Taxonomy" id="2880"/>
    <lineage>
        <taxon>Eukaryota</taxon>
        <taxon>Sar</taxon>
        <taxon>Stramenopiles</taxon>
        <taxon>Ochrophyta</taxon>
        <taxon>PX clade</taxon>
        <taxon>Phaeophyceae</taxon>
        <taxon>Ectocarpales</taxon>
        <taxon>Ectocarpaceae</taxon>
        <taxon>Ectocarpus</taxon>
    </lineage>
</organism>
<feature type="region of interest" description="Disordered" evidence="1">
    <location>
        <begin position="224"/>
        <end position="257"/>
    </location>
</feature>
<name>D7FTK0_ECTSI</name>
<dbReference type="EMBL" id="FN648433">
    <property type="protein sequence ID" value="CBJ31391.1"/>
    <property type="molecule type" value="Genomic_DNA"/>
</dbReference>
<gene>
    <name evidence="2" type="ORF">Esi_0251_0008</name>
</gene>
<feature type="compositionally biased region" description="Basic and acidic residues" evidence="1">
    <location>
        <begin position="240"/>
        <end position="257"/>
    </location>
</feature>
<dbReference type="EMBL" id="FN649755">
    <property type="protein sequence ID" value="CBJ31391.1"/>
    <property type="molecule type" value="Genomic_DNA"/>
</dbReference>
<feature type="region of interest" description="Disordered" evidence="1">
    <location>
        <begin position="303"/>
        <end position="342"/>
    </location>
</feature>
<evidence type="ECO:0000313" key="2">
    <source>
        <dbReference type="EMBL" id="CBJ31391.1"/>
    </source>
</evidence>
<accession>D7FTK0</accession>
<dbReference type="AlphaFoldDB" id="D7FTK0"/>
<evidence type="ECO:0000256" key="1">
    <source>
        <dbReference type="SAM" id="MobiDB-lite"/>
    </source>
</evidence>
<dbReference type="OrthoDB" id="1036089at2759"/>
<feature type="compositionally biased region" description="Low complexity" evidence="1">
    <location>
        <begin position="48"/>
        <end position="61"/>
    </location>
</feature>
<feature type="region of interest" description="Disordered" evidence="1">
    <location>
        <begin position="39"/>
        <end position="69"/>
    </location>
</feature>
<evidence type="ECO:0000313" key="3">
    <source>
        <dbReference type="Proteomes" id="UP000002630"/>
    </source>
</evidence>
<dbReference type="InParanoid" id="D7FTK0"/>
<proteinExistence type="predicted"/>